<sequence length="138" mass="16275">MIPLHLVSFAVVFVFFQNTNAYVNKNVTVDRAVDQMLLKIESAVKHRNLTEFESFFSPKFDSESWFDRYYSELSESQLASFVLRRFGHVDARGLDYKFKFSESHNLTNQLLLRSFIAWTKGTPINMFAIQTIRYYGEY</sequence>
<dbReference type="WBParaSite" id="Csp11.Scaffold441.g1153.t1">
    <property type="protein sequence ID" value="Csp11.Scaffold441.g1153.t1"/>
    <property type="gene ID" value="Csp11.Scaffold441.g1153"/>
</dbReference>
<evidence type="ECO:0000313" key="3">
    <source>
        <dbReference type="WBParaSite" id="Csp11.Scaffold441.g1153.t1"/>
    </source>
</evidence>
<feature type="signal peptide" evidence="1">
    <location>
        <begin position="1"/>
        <end position="21"/>
    </location>
</feature>
<protein>
    <submittedName>
        <fullName evidence="3">RxLR effector protein</fullName>
    </submittedName>
</protein>
<organism evidence="2 3">
    <name type="scientific">Caenorhabditis tropicalis</name>
    <dbReference type="NCBI Taxonomy" id="1561998"/>
    <lineage>
        <taxon>Eukaryota</taxon>
        <taxon>Metazoa</taxon>
        <taxon>Ecdysozoa</taxon>
        <taxon>Nematoda</taxon>
        <taxon>Chromadorea</taxon>
        <taxon>Rhabditida</taxon>
        <taxon>Rhabditina</taxon>
        <taxon>Rhabditomorpha</taxon>
        <taxon>Rhabditoidea</taxon>
        <taxon>Rhabditidae</taxon>
        <taxon>Peloderinae</taxon>
        <taxon>Caenorhabditis</taxon>
    </lineage>
</organism>
<evidence type="ECO:0000256" key="1">
    <source>
        <dbReference type="SAM" id="SignalP"/>
    </source>
</evidence>
<name>A0A1I7T071_9PELO</name>
<reference evidence="3" key="1">
    <citation type="submission" date="2016-11" db="UniProtKB">
        <authorList>
            <consortium name="WormBaseParasite"/>
        </authorList>
    </citation>
    <scope>IDENTIFICATION</scope>
</reference>
<dbReference type="eggNOG" id="ENOG502THU0">
    <property type="taxonomic scope" value="Eukaryota"/>
</dbReference>
<feature type="chain" id="PRO_5009306920" evidence="1">
    <location>
        <begin position="22"/>
        <end position="138"/>
    </location>
</feature>
<dbReference type="AlphaFoldDB" id="A0A1I7T071"/>
<keyword evidence="2" id="KW-1185">Reference proteome</keyword>
<proteinExistence type="predicted"/>
<accession>A0A1I7T071</accession>
<keyword evidence="1" id="KW-0732">Signal</keyword>
<dbReference type="Proteomes" id="UP000095282">
    <property type="component" value="Unplaced"/>
</dbReference>
<evidence type="ECO:0000313" key="2">
    <source>
        <dbReference type="Proteomes" id="UP000095282"/>
    </source>
</evidence>